<feature type="region of interest" description="Disordered" evidence="1">
    <location>
        <begin position="1"/>
        <end position="58"/>
    </location>
</feature>
<dbReference type="OrthoDB" id="10330780at2759"/>
<dbReference type="InterPro" id="IPR012337">
    <property type="entry name" value="RNaseH-like_sf"/>
</dbReference>
<dbReference type="SUPFAM" id="SSF53098">
    <property type="entry name" value="Ribonuclease H-like"/>
    <property type="match status" value="1"/>
</dbReference>
<protein>
    <recommendedName>
        <fullName evidence="4">Integrase catalytic domain-containing protein</fullName>
    </recommendedName>
</protein>
<feature type="compositionally biased region" description="Low complexity" evidence="1">
    <location>
        <begin position="301"/>
        <end position="312"/>
    </location>
</feature>
<keyword evidence="3" id="KW-1185">Reference proteome</keyword>
<feature type="region of interest" description="Disordered" evidence="1">
    <location>
        <begin position="1269"/>
        <end position="1336"/>
    </location>
</feature>
<feature type="compositionally biased region" description="Acidic residues" evidence="1">
    <location>
        <begin position="1272"/>
        <end position="1301"/>
    </location>
</feature>
<comment type="caution">
    <text evidence="2">The sequence shown here is derived from an EMBL/GenBank/DDBJ whole genome shotgun (WGS) entry which is preliminary data.</text>
</comment>
<organism evidence="2 3">
    <name type="scientific">Symbiodinium microadriaticum</name>
    <name type="common">Dinoflagellate</name>
    <name type="synonym">Zooxanthella microadriatica</name>
    <dbReference type="NCBI Taxonomy" id="2951"/>
    <lineage>
        <taxon>Eukaryota</taxon>
        <taxon>Sar</taxon>
        <taxon>Alveolata</taxon>
        <taxon>Dinophyceae</taxon>
        <taxon>Suessiales</taxon>
        <taxon>Symbiodiniaceae</taxon>
        <taxon>Symbiodinium</taxon>
    </lineage>
</organism>
<reference evidence="2 3" key="1">
    <citation type="submission" date="2016-02" db="EMBL/GenBank/DDBJ databases">
        <title>Genome analysis of coral dinoflagellate symbionts highlights evolutionary adaptations to a symbiotic lifestyle.</title>
        <authorList>
            <person name="Aranda M."/>
            <person name="Li Y."/>
            <person name="Liew Y.J."/>
            <person name="Baumgarten S."/>
            <person name="Simakov O."/>
            <person name="Wilson M."/>
            <person name="Piel J."/>
            <person name="Ashoor H."/>
            <person name="Bougouffa S."/>
            <person name="Bajic V.B."/>
            <person name="Ryu T."/>
            <person name="Ravasi T."/>
            <person name="Bayer T."/>
            <person name="Micklem G."/>
            <person name="Kim H."/>
            <person name="Bhak J."/>
            <person name="Lajeunesse T.C."/>
            <person name="Voolstra C.R."/>
        </authorList>
    </citation>
    <scope>NUCLEOTIDE SEQUENCE [LARGE SCALE GENOMIC DNA]</scope>
    <source>
        <strain evidence="2 3">CCMP2467</strain>
    </source>
</reference>
<feature type="compositionally biased region" description="Gly residues" evidence="1">
    <location>
        <begin position="950"/>
        <end position="962"/>
    </location>
</feature>
<feature type="compositionally biased region" description="Acidic residues" evidence="1">
    <location>
        <begin position="1310"/>
        <end position="1330"/>
    </location>
</feature>
<proteinExistence type="predicted"/>
<feature type="compositionally biased region" description="Basic residues" evidence="1">
    <location>
        <begin position="1"/>
        <end position="15"/>
    </location>
</feature>
<dbReference type="EMBL" id="LSRX01001020">
    <property type="protein sequence ID" value="OLP84767.1"/>
    <property type="molecule type" value="Genomic_DNA"/>
</dbReference>
<feature type="compositionally biased region" description="Basic and acidic residues" evidence="1">
    <location>
        <begin position="1660"/>
        <end position="1672"/>
    </location>
</feature>
<dbReference type="GO" id="GO:0003676">
    <property type="term" value="F:nucleic acid binding"/>
    <property type="evidence" value="ECO:0007669"/>
    <property type="project" value="InterPro"/>
</dbReference>
<feature type="compositionally biased region" description="Basic and acidic residues" evidence="1">
    <location>
        <begin position="223"/>
        <end position="232"/>
    </location>
</feature>
<dbReference type="Proteomes" id="UP000186817">
    <property type="component" value="Unassembled WGS sequence"/>
</dbReference>
<name>A0A1Q9CPH1_SYMMI</name>
<evidence type="ECO:0008006" key="4">
    <source>
        <dbReference type="Google" id="ProtNLM"/>
    </source>
</evidence>
<gene>
    <name evidence="2" type="ORF">AK812_SmicGene34322</name>
</gene>
<evidence type="ECO:0000313" key="3">
    <source>
        <dbReference type="Proteomes" id="UP000186817"/>
    </source>
</evidence>
<feature type="region of interest" description="Disordered" evidence="1">
    <location>
        <begin position="1660"/>
        <end position="1717"/>
    </location>
</feature>
<dbReference type="InterPro" id="IPR036397">
    <property type="entry name" value="RNaseH_sf"/>
</dbReference>
<evidence type="ECO:0000256" key="1">
    <source>
        <dbReference type="SAM" id="MobiDB-lite"/>
    </source>
</evidence>
<feature type="region of interest" description="Disordered" evidence="1">
    <location>
        <begin position="935"/>
        <end position="992"/>
    </location>
</feature>
<feature type="compositionally biased region" description="Acidic residues" evidence="1">
    <location>
        <begin position="1680"/>
        <end position="1689"/>
    </location>
</feature>
<sequence length="1717" mass="188427">MGKRGKRAGRRRRRPRDNEREAHRPPKHLRTARAEGTASDSSYDSLEGSDTEAAPGSARPLTVFSVGAAGLALANNPASGSQHTAPEPCAEDADQAFTASDLRVERSPEEFMAIASALGRHYAAPTPAPVPVTDSTSTSTVSASRSLAPPFTSMHDHTGGRHWPAGAMPPHPGPSRPATRATLRSEPPARERLEARPTTARLALASQSWGTPVRGGPSAHLATVERPEDRSQPRPRKTPAGARIQTETPQAPRSTRPFAVPTPKMSGAKRPATGASLETVGTPEVSIEATGTDHGSPIPGTASATASTAAATLSEPKPPAREYAKPRPKVRAQPVGEATVAGDALPTLATNVAADVVESEAAVEARATAGSGRSADDSASVIAATLGSSSDEDADDFALKRLRRRGDLPVKISTSTGLPSGVASLRRDQLTGRIRVVCPPGFSIAHRGTTLAVAADTPIFLDELSGFEHRPDAQQPYMQGWRGATANGADAGAVFSSIIVFMRKPFSARWEYRHAVYCSGDLHRRTVIYEGLGPHFQSVVKRGDALPLHDRWSLVQRQMVQSGTLRYVDVIPGSSADTTMTFGEVAMPAAGGEETVESIDDIIIEAKSYIIAKGNFSDKNIVYRTEYQIWMNEMAQEDQGEGQQLAIEHRKLVEELNEKAHETLHFKMEASQNFSTLAIMKEQLELMKNEENMMRDDAYKRMSFLESGARELRNSLDREEHAKSEVMTKLQQVEMAAGSDSGTGKVTSDGLSNVPQVVSDECMGDSVGASVIPIMENTRDASQFRTFLQVEVMAQVAPTLSSQKGRMCYVELNSKIYYEIKECGGRLCRRPRLHERSPISSKRMTTTKARDSKHVLSKRMLGVPTKRSRENVNDGRNLRLNAYITWMNFVLNYVMPKKMRTEYVVSASVGDKKPNTIDRKTIMMMIMEKVRKKKQYHLPSRPPTLAQVDGPGGGGPDGPGDGDGSKKSPSHRGGPKGGDPPGPPSDAPTDEGVADVTDVKILRREADKVIVPPFPKVTHLDSWMSYCIANVLGACADPNHEEWIAWLNPAFRPNPDIDGLNDSGHIKFKSIDIIDIKLGIAMSAMLKAAGDNALDLYLDVNRKSSKYVREESKLIKGRQIIAMMYESFRTRDRLDMIVTLEYLIKLQYQGDQRMSVFQQTWLECIDRMRPEDDSPALKWQLLVSYDMLNYDDPKRYGFVWPPGENPFMINPEGKRISLFVNGDIPYVRAGSQKSIAHYDEMATTIKSILEQSKEGNSVKALNAVAATCDATPGEEEEPDSPAEEYSPDFMPDEVPCEEVPAEEAGRPPDIPDDGDEPVHDDDEREIEIEGDGAPTRKAKVGTLKAEAKTLTHLCTHRYRNPDCEACIRAKMKHYRTMRGACKRELKAWGDLITFDFLDMRRAADMGIGSDDEMREVLVIREVATRVIAAIPAMSRNTEDVVEALKRLIGRRKVKLAYSDVAPEFDAAMAQLKIPIDHSLPGLPRNNSLAERTNQEVINTVATSPLHAGLPAQYWHFALNCVTHNLNIEDVEGDGDSAWKRMTGEDFKGKAIPFGAKVFFKTTDTRDKTYAGKFDPKGIPGIFAGYVIATGQQWSRKYKVWDMAEFAGVNLSMDAAVPRKLAQPYLTEVVTVVVLPEDLVFPLKGEYERMNSTLEGLNDNRRLQGKEIKDADYVGRSPSGGDDDSDDDDDESKKKPPPDPDEIDDGTGSGAIPLDDYY</sequence>
<evidence type="ECO:0000313" key="2">
    <source>
        <dbReference type="EMBL" id="OLP84767.1"/>
    </source>
</evidence>
<dbReference type="Gene3D" id="3.30.420.10">
    <property type="entry name" value="Ribonuclease H-like superfamily/Ribonuclease H"/>
    <property type="match status" value="1"/>
</dbReference>
<feature type="region of interest" description="Disordered" evidence="1">
    <location>
        <begin position="126"/>
        <end position="335"/>
    </location>
</feature>
<feature type="compositionally biased region" description="Low complexity" evidence="1">
    <location>
        <begin position="131"/>
        <end position="144"/>
    </location>
</feature>
<accession>A0A1Q9CPH1</accession>